<accession>A0A2Z7A9J1</accession>
<dbReference type="Proteomes" id="UP000250235">
    <property type="component" value="Unassembled WGS sequence"/>
</dbReference>
<evidence type="ECO:0000256" key="1">
    <source>
        <dbReference type="SAM" id="MobiDB-lite"/>
    </source>
</evidence>
<feature type="compositionally biased region" description="Low complexity" evidence="1">
    <location>
        <begin position="305"/>
        <end position="314"/>
    </location>
</feature>
<evidence type="ECO:0000313" key="2">
    <source>
        <dbReference type="EMBL" id="KZV17532.1"/>
    </source>
</evidence>
<protein>
    <recommendedName>
        <fullName evidence="4">Dystroglycan-like</fullName>
    </recommendedName>
</protein>
<sequence length="348" mass="38128">MTASFFVNSMQVDFESVLAMEHTGMAKMFKSLEEIGLKGFLEASGSVYEAAVVEFFAAKVIAVTIVSFVNNRKLALTKDVFAETFGLPTEGLIGFLDIPSNTMAEMRMKVSGIDAPFRAPNKKKEMKMEYRRLHEIVSKALCAKAGSCDVVTSEKFDLMVAISVGLKVNWAQILFQTLVVMVNTPTKQSQGFTMQVSVLLHNLVKSDLGELVNLHSQKVLNNKSVHTYIKKNLNVIPASDSSKKTEDTATGTEGRQSQMTNTVDKEVETMVGKKKNKTEKVVPAVKKRKVVVSKPVEAKSQADPVSSTSETSSDVDSRPLVRLNKGGAKRKLVVESSDSESTMYVPPC</sequence>
<feature type="region of interest" description="Disordered" evidence="1">
    <location>
        <begin position="294"/>
        <end position="348"/>
    </location>
</feature>
<dbReference type="AlphaFoldDB" id="A0A2Z7A9J1"/>
<feature type="region of interest" description="Disordered" evidence="1">
    <location>
        <begin position="239"/>
        <end position="260"/>
    </location>
</feature>
<organism evidence="2 3">
    <name type="scientific">Dorcoceras hygrometricum</name>
    <dbReference type="NCBI Taxonomy" id="472368"/>
    <lineage>
        <taxon>Eukaryota</taxon>
        <taxon>Viridiplantae</taxon>
        <taxon>Streptophyta</taxon>
        <taxon>Embryophyta</taxon>
        <taxon>Tracheophyta</taxon>
        <taxon>Spermatophyta</taxon>
        <taxon>Magnoliopsida</taxon>
        <taxon>eudicotyledons</taxon>
        <taxon>Gunneridae</taxon>
        <taxon>Pentapetalae</taxon>
        <taxon>asterids</taxon>
        <taxon>lamiids</taxon>
        <taxon>Lamiales</taxon>
        <taxon>Gesneriaceae</taxon>
        <taxon>Didymocarpoideae</taxon>
        <taxon>Trichosporeae</taxon>
        <taxon>Loxocarpinae</taxon>
        <taxon>Dorcoceras</taxon>
    </lineage>
</organism>
<proteinExistence type="predicted"/>
<evidence type="ECO:0000313" key="3">
    <source>
        <dbReference type="Proteomes" id="UP000250235"/>
    </source>
</evidence>
<gene>
    <name evidence="2" type="ORF">F511_34000</name>
</gene>
<dbReference type="EMBL" id="KV018161">
    <property type="protein sequence ID" value="KZV17532.1"/>
    <property type="molecule type" value="Genomic_DNA"/>
</dbReference>
<name>A0A2Z7A9J1_9LAMI</name>
<feature type="compositionally biased region" description="Polar residues" evidence="1">
    <location>
        <begin position="248"/>
        <end position="260"/>
    </location>
</feature>
<dbReference type="OrthoDB" id="1751168at2759"/>
<evidence type="ECO:0008006" key="4">
    <source>
        <dbReference type="Google" id="ProtNLM"/>
    </source>
</evidence>
<reference evidence="2 3" key="1">
    <citation type="journal article" date="2015" name="Proc. Natl. Acad. Sci. U.S.A.">
        <title>The resurrection genome of Boea hygrometrica: A blueprint for survival of dehydration.</title>
        <authorList>
            <person name="Xiao L."/>
            <person name="Yang G."/>
            <person name="Zhang L."/>
            <person name="Yang X."/>
            <person name="Zhao S."/>
            <person name="Ji Z."/>
            <person name="Zhou Q."/>
            <person name="Hu M."/>
            <person name="Wang Y."/>
            <person name="Chen M."/>
            <person name="Xu Y."/>
            <person name="Jin H."/>
            <person name="Xiao X."/>
            <person name="Hu G."/>
            <person name="Bao F."/>
            <person name="Hu Y."/>
            <person name="Wan P."/>
            <person name="Li L."/>
            <person name="Deng X."/>
            <person name="Kuang T."/>
            <person name="Xiang C."/>
            <person name="Zhu J.K."/>
            <person name="Oliver M.J."/>
            <person name="He Y."/>
        </authorList>
    </citation>
    <scope>NUCLEOTIDE SEQUENCE [LARGE SCALE GENOMIC DNA]</scope>
    <source>
        <strain evidence="3">cv. XS01</strain>
    </source>
</reference>
<keyword evidence="3" id="KW-1185">Reference proteome</keyword>